<proteinExistence type="predicted"/>
<evidence type="ECO:0000313" key="2">
    <source>
        <dbReference type="Proteomes" id="UP001373714"/>
    </source>
</evidence>
<accession>A0AAV9U044</accession>
<sequence length="109" mass="11970">MVQFDIGYNCANVALHPRERGLNGTGLGILNALKLEGTSPEVPSKSFPGSANVEADCILRRRDICPLTRLKLDGNQHTAPLFPRSSLDDINPATILTWRFIHMVLADES</sequence>
<evidence type="ECO:0000313" key="1">
    <source>
        <dbReference type="EMBL" id="KAK6332506.1"/>
    </source>
</evidence>
<name>A0AAV9U044_9PEZI</name>
<gene>
    <name evidence="1" type="ORF">TWF730_004171</name>
</gene>
<protein>
    <submittedName>
        <fullName evidence="1">Uncharacterized protein</fullName>
    </submittedName>
</protein>
<keyword evidence="2" id="KW-1185">Reference proteome</keyword>
<dbReference type="EMBL" id="JAVHNS010000017">
    <property type="protein sequence ID" value="KAK6332506.1"/>
    <property type="molecule type" value="Genomic_DNA"/>
</dbReference>
<dbReference type="Proteomes" id="UP001373714">
    <property type="component" value="Unassembled WGS sequence"/>
</dbReference>
<dbReference type="AlphaFoldDB" id="A0AAV9U044"/>
<reference evidence="1 2" key="1">
    <citation type="submission" date="2019-10" db="EMBL/GenBank/DDBJ databases">
        <authorList>
            <person name="Palmer J.M."/>
        </authorList>
    </citation>
    <scope>NUCLEOTIDE SEQUENCE [LARGE SCALE GENOMIC DNA]</scope>
    <source>
        <strain evidence="1 2">TWF730</strain>
    </source>
</reference>
<organism evidence="1 2">
    <name type="scientific">Orbilia blumenaviensis</name>
    <dbReference type="NCBI Taxonomy" id="1796055"/>
    <lineage>
        <taxon>Eukaryota</taxon>
        <taxon>Fungi</taxon>
        <taxon>Dikarya</taxon>
        <taxon>Ascomycota</taxon>
        <taxon>Pezizomycotina</taxon>
        <taxon>Orbiliomycetes</taxon>
        <taxon>Orbiliales</taxon>
        <taxon>Orbiliaceae</taxon>
        <taxon>Orbilia</taxon>
    </lineage>
</organism>
<comment type="caution">
    <text evidence="1">The sequence shown here is derived from an EMBL/GenBank/DDBJ whole genome shotgun (WGS) entry which is preliminary data.</text>
</comment>